<comment type="caution">
    <text evidence="9">The sequence shown here is derived from an EMBL/GenBank/DDBJ whole genome shotgun (WGS) entry which is preliminary data.</text>
</comment>
<comment type="cofactor">
    <cofactor evidence="1">
        <name>heme</name>
        <dbReference type="ChEBI" id="CHEBI:30413"/>
    </cofactor>
</comment>
<keyword evidence="3 8" id="KW-0349">Heme</keyword>
<reference evidence="9 10" key="1">
    <citation type="submission" date="2023-12" db="EMBL/GenBank/DDBJ databases">
        <title>Description of new species of Mycobacterium terrae complex isolated from sewage at the Sao Paulo Zoological Park Foundation in Brazil.</title>
        <authorList>
            <person name="Romagnoli C.L."/>
            <person name="Conceicao E.C."/>
            <person name="Machado E."/>
            <person name="Barreto L.B.P.F."/>
            <person name="Sharma A."/>
            <person name="Silva N.M."/>
            <person name="Marques L.E."/>
            <person name="Juliana M.A."/>
            <person name="Lourenco M.C.S."/>
            <person name="Digiampietri L.A."/>
            <person name="Suffys P.N."/>
            <person name="Viana-Niero C."/>
        </authorList>
    </citation>
    <scope>NUCLEOTIDE SEQUENCE [LARGE SCALE GENOMIC DNA]</scope>
    <source>
        <strain evidence="9 10">MYC123</strain>
    </source>
</reference>
<gene>
    <name evidence="9" type="ORF">KV112_13995</name>
</gene>
<keyword evidence="7 8" id="KW-0503">Monooxygenase</keyword>
<dbReference type="EMBL" id="JAYJJT010000015">
    <property type="protein sequence ID" value="MEB3050834.1"/>
    <property type="molecule type" value="Genomic_DNA"/>
</dbReference>
<keyword evidence="6 8" id="KW-0408">Iron</keyword>
<evidence type="ECO:0000313" key="9">
    <source>
        <dbReference type="EMBL" id="MEB3050834.1"/>
    </source>
</evidence>
<protein>
    <submittedName>
        <fullName evidence="9">Cytochrome P450</fullName>
    </submittedName>
</protein>
<evidence type="ECO:0000256" key="4">
    <source>
        <dbReference type="ARBA" id="ARBA00022723"/>
    </source>
</evidence>
<accession>A0ABU5YPC9</accession>
<evidence type="ECO:0000256" key="6">
    <source>
        <dbReference type="ARBA" id="ARBA00023004"/>
    </source>
</evidence>
<keyword evidence="4 8" id="KW-0479">Metal-binding</keyword>
<evidence type="ECO:0000313" key="10">
    <source>
        <dbReference type="Proteomes" id="UP001299046"/>
    </source>
</evidence>
<dbReference type="PROSITE" id="PS00086">
    <property type="entry name" value="CYTOCHROME_P450"/>
    <property type="match status" value="1"/>
</dbReference>
<evidence type="ECO:0000256" key="1">
    <source>
        <dbReference type="ARBA" id="ARBA00001971"/>
    </source>
</evidence>
<evidence type="ECO:0000256" key="8">
    <source>
        <dbReference type="RuleBase" id="RU000461"/>
    </source>
</evidence>
<evidence type="ECO:0000256" key="5">
    <source>
        <dbReference type="ARBA" id="ARBA00023002"/>
    </source>
</evidence>
<evidence type="ECO:0000256" key="7">
    <source>
        <dbReference type="ARBA" id="ARBA00023033"/>
    </source>
</evidence>
<dbReference type="RefSeq" id="WP_224864882.1">
    <property type="nucleotide sequence ID" value="NZ_JAYJJS010000001.1"/>
</dbReference>
<keyword evidence="5 8" id="KW-0560">Oxidoreductase</keyword>
<proteinExistence type="inferred from homology"/>
<dbReference type="Gene3D" id="1.10.630.10">
    <property type="entry name" value="Cytochrome P450"/>
    <property type="match status" value="1"/>
</dbReference>
<dbReference type="InterPro" id="IPR017972">
    <property type="entry name" value="Cyt_P450_CS"/>
</dbReference>
<sequence>MNDYDSVDFFTDQSLIPDPYPYFDHLRAKCPIVHEPHQGVLAVTGHAEALAVYKDPAFSACVSVAGPFSGLTFEPTGDDVSELIEAHRDQIPMSEHIVTQDPPEHTRTRGLLSRLLTPKRLKENEDFMWRLADEQLDKFVARGSTEFIEDYAKPFSMLVIADLLGVPEDDHREFRRVMAGEQVGSLDDDPVSHNPLQWLDDMFSAYVEDRRKQPRGDVLTELAQAKYEDGSTPEVIDVVRVATFLFAAGQETTVKLLSAGLRVIAEQPDIQALLRSDRSHIPVFLEETLRTESPVKSHFRMARTTTTVGGVTVPAGTTVMLLPGASNRDPRKFDEPEKFRVDRANVREHVAFGRGVHSCPGSPLARAEGRISLNRILDRMADIRICEERHGPPEARRYNYEPTFIMRGLQDLHLEFTPVG</sequence>
<dbReference type="PRINTS" id="PR00359">
    <property type="entry name" value="BP450"/>
</dbReference>
<comment type="similarity">
    <text evidence="2 8">Belongs to the cytochrome P450 family.</text>
</comment>
<dbReference type="InterPro" id="IPR001128">
    <property type="entry name" value="Cyt_P450"/>
</dbReference>
<dbReference type="Pfam" id="PF00067">
    <property type="entry name" value="p450"/>
    <property type="match status" value="1"/>
</dbReference>
<dbReference type="Proteomes" id="UP001299046">
    <property type="component" value="Unassembled WGS sequence"/>
</dbReference>
<organism evidence="9 10">
    <name type="scientific">[Mycobacterium] zoologicum</name>
    <dbReference type="NCBI Taxonomy" id="2872311"/>
    <lineage>
        <taxon>Bacteria</taxon>
        <taxon>Bacillati</taxon>
        <taxon>Actinomycetota</taxon>
        <taxon>Actinomycetes</taxon>
        <taxon>Mycobacteriales</taxon>
        <taxon>Mycobacteriaceae</taxon>
        <taxon>Mycolicibacter</taxon>
    </lineage>
</organism>
<dbReference type="PANTHER" id="PTHR46696">
    <property type="entry name" value="P450, PUTATIVE (EUROFUNG)-RELATED"/>
    <property type="match status" value="1"/>
</dbReference>
<dbReference type="InterPro" id="IPR036396">
    <property type="entry name" value="Cyt_P450_sf"/>
</dbReference>
<name>A0ABU5YPC9_9MYCO</name>
<evidence type="ECO:0000256" key="2">
    <source>
        <dbReference type="ARBA" id="ARBA00010617"/>
    </source>
</evidence>
<keyword evidence="10" id="KW-1185">Reference proteome</keyword>
<dbReference type="InterPro" id="IPR002397">
    <property type="entry name" value="Cyt_P450_B"/>
</dbReference>
<dbReference type="SUPFAM" id="SSF48264">
    <property type="entry name" value="Cytochrome P450"/>
    <property type="match status" value="1"/>
</dbReference>
<evidence type="ECO:0000256" key="3">
    <source>
        <dbReference type="ARBA" id="ARBA00022617"/>
    </source>
</evidence>
<dbReference type="PANTHER" id="PTHR46696:SF4">
    <property type="entry name" value="BIOTIN BIOSYNTHESIS CYTOCHROME P450"/>
    <property type="match status" value="1"/>
</dbReference>